<accession>A0ABU3L637</accession>
<keyword evidence="10" id="KW-1185">Reference proteome</keyword>
<dbReference type="EMBL" id="JAVTTP010000001">
    <property type="protein sequence ID" value="MDT7829132.1"/>
    <property type="molecule type" value="Genomic_DNA"/>
</dbReference>
<dbReference type="InterPro" id="IPR051906">
    <property type="entry name" value="TolC-like"/>
</dbReference>
<evidence type="ECO:0000256" key="7">
    <source>
        <dbReference type="ARBA" id="ARBA00023237"/>
    </source>
</evidence>
<reference evidence="9 10" key="1">
    <citation type="submission" date="2023-09" db="EMBL/GenBank/DDBJ databases">
        <title>Novel taxa isolated from Blanes Bay.</title>
        <authorList>
            <person name="Rey-Velasco X."/>
            <person name="Lucena T."/>
        </authorList>
    </citation>
    <scope>NUCLEOTIDE SEQUENCE [LARGE SCALE GENOMIC DNA]</scope>
    <source>
        <strain evidence="9 10">S334</strain>
    </source>
</reference>
<comment type="caution">
    <text evidence="9">The sequence shown here is derived from an EMBL/GenBank/DDBJ whole genome shotgun (WGS) entry which is preliminary data.</text>
</comment>
<evidence type="ECO:0000256" key="2">
    <source>
        <dbReference type="ARBA" id="ARBA00007613"/>
    </source>
</evidence>
<keyword evidence="5" id="KW-0812">Transmembrane</keyword>
<evidence type="ECO:0000256" key="5">
    <source>
        <dbReference type="ARBA" id="ARBA00022692"/>
    </source>
</evidence>
<feature type="coiled-coil region" evidence="8">
    <location>
        <begin position="199"/>
        <end position="261"/>
    </location>
</feature>
<evidence type="ECO:0000256" key="1">
    <source>
        <dbReference type="ARBA" id="ARBA00004442"/>
    </source>
</evidence>
<feature type="coiled-coil region" evidence="8">
    <location>
        <begin position="343"/>
        <end position="388"/>
    </location>
</feature>
<dbReference type="RefSeq" id="WP_314014862.1">
    <property type="nucleotide sequence ID" value="NZ_JAVTTP010000001.1"/>
</dbReference>
<dbReference type="Pfam" id="PF02321">
    <property type="entry name" value="OEP"/>
    <property type="match status" value="2"/>
</dbReference>
<dbReference type="Gene3D" id="1.20.1600.10">
    <property type="entry name" value="Outer membrane efflux proteins (OEP)"/>
    <property type="match status" value="1"/>
</dbReference>
<dbReference type="SUPFAM" id="SSF56954">
    <property type="entry name" value="Outer membrane efflux proteins (OEP)"/>
    <property type="match status" value="1"/>
</dbReference>
<dbReference type="InterPro" id="IPR003423">
    <property type="entry name" value="OMP_efflux"/>
</dbReference>
<organism evidence="9 10">
    <name type="scientific">Pricia mediterranea</name>
    <dbReference type="NCBI Taxonomy" id="3076079"/>
    <lineage>
        <taxon>Bacteria</taxon>
        <taxon>Pseudomonadati</taxon>
        <taxon>Bacteroidota</taxon>
        <taxon>Flavobacteriia</taxon>
        <taxon>Flavobacteriales</taxon>
        <taxon>Flavobacteriaceae</taxon>
        <taxon>Pricia</taxon>
    </lineage>
</organism>
<comment type="similarity">
    <text evidence="2">Belongs to the outer membrane factor (OMF) (TC 1.B.17) family.</text>
</comment>
<evidence type="ECO:0000256" key="4">
    <source>
        <dbReference type="ARBA" id="ARBA00022452"/>
    </source>
</evidence>
<evidence type="ECO:0000256" key="8">
    <source>
        <dbReference type="SAM" id="Coils"/>
    </source>
</evidence>
<gene>
    <name evidence="9" type="ORF">RQM65_10690</name>
</gene>
<dbReference type="PANTHER" id="PTHR30026">
    <property type="entry name" value="OUTER MEMBRANE PROTEIN TOLC"/>
    <property type="match status" value="1"/>
</dbReference>
<evidence type="ECO:0000313" key="9">
    <source>
        <dbReference type="EMBL" id="MDT7829132.1"/>
    </source>
</evidence>
<dbReference type="PANTHER" id="PTHR30026:SF20">
    <property type="entry name" value="OUTER MEMBRANE PROTEIN TOLC"/>
    <property type="match status" value="1"/>
</dbReference>
<proteinExistence type="inferred from homology"/>
<protein>
    <submittedName>
        <fullName evidence="9">TolC family protein</fullName>
    </submittedName>
</protein>
<keyword evidence="6" id="KW-0472">Membrane</keyword>
<name>A0ABU3L637_9FLAO</name>
<dbReference type="Proteomes" id="UP001250656">
    <property type="component" value="Unassembled WGS sequence"/>
</dbReference>
<evidence type="ECO:0000256" key="3">
    <source>
        <dbReference type="ARBA" id="ARBA00022448"/>
    </source>
</evidence>
<keyword evidence="7" id="KW-0998">Cell outer membrane</keyword>
<keyword evidence="8" id="KW-0175">Coiled coil</keyword>
<evidence type="ECO:0000313" key="10">
    <source>
        <dbReference type="Proteomes" id="UP001250656"/>
    </source>
</evidence>
<keyword evidence="4" id="KW-1134">Transmembrane beta strand</keyword>
<keyword evidence="3" id="KW-0813">Transport</keyword>
<comment type="subcellular location">
    <subcellularLocation>
        <location evidence="1">Cell outer membrane</location>
    </subcellularLocation>
</comment>
<evidence type="ECO:0000256" key="6">
    <source>
        <dbReference type="ARBA" id="ARBA00023136"/>
    </source>
</evidence>
<sequence length="448" mass="50726">MRNNLTLFFILFFTLQGFSQDTVKKTYSFTLEEAINFALEHNYSAINAGRDIIDARKQKWETIAEGLPQINGSVSYQNQLKQPVSLIPAEFTGGEPGTYLPIVFGQQHQATATATLSQKIFDGSYIVGVQATKAFLSYSANTEEKTDQEVRKSVVEAYGNVLLAEESVVIFKKNKANLEENLFETRKLFENGLGDEESVEQLQITLSSVDNQLKNAIRLETITRQMLNLVMGIAIDAPTRLEESLDNLAEAQIDLSLMENDFQMKNNVDYKLAFNLTEQRYYEWKLARSRALPTLNSFINYGTSAFANEFSFFDGDQEWFDSAILGFDLSIPLFSSGKRSASTARAKIAMEKAKTQLTEAEEQIRLQLQQAKSEYILAIEEYRTAEKNLGLAERIENKNQIKYTEGLASSFELRQAQTQLYDAQQGYLQSMVEVINTKTNLEVILNEE</sequence>